<keyword evidence="1" id="KW-0812">Transmembrane</keyword>
<gene>
    <name evidence="3" type="ORF">JZ788_05010</name>
</gene>
<sequence length="405" mass="46429">MPAYQVCQNFFRDALAPFHKYRQNALLDATVALTRGASLTLTSIGRYLPGTAQVKNKIKRVDRLLGNKALHRDIPMIYKSIISMLTNPLSLCVIAVDWSGYPSQEYHVLRASLLCDGRSIPLLSWIIPSQKQQNVQIQNAFLDALASAVNPKARVIIVTDAGFQNAWFSHIKRLGWDFTGRVRGRVKFRLQKTGECWHDVCDIKAQRHPLIKAGDCPVHLGAGTLGRAEYARCNGHFYLHKRPSRERKHKHSRCRIHRKSQVRDARKAAKEPWLTFSSTDDFKPREIMKLYSRRMQTEQNFRDEKSERFGFGLRASYSRSAGRILVLGLLATLSTIVLWLIGYHAENKGLHLRYQANSIKSRRVISYLTLAENVLRHTPLLLKRTVLSTILDHLARTYRSMVLVY</sequence>
<reference evidence="3 4" key="1">
    <citation type="submission" date="2021-03" db="EMBL/GenBank/DDBJ databases">
        <title>Tenobrionicola molitorae gen. nov., sp. nov. and Tenobrionicola larvae sp. nov., isolated from larvae of the mealworm Tenobrio molitor L., a proposal to transfer Erwinia teleogrylli Liu et al. 2016 to a new genus Entomohabitans as Entomohabitans teleogrylli comb. nov.</title>
        <authorList>
            <person name="Lee S.D."/>
            <person name="Yang H.L."/>
            <person name="Kim I.S."/>
        </authorList>
    </citation>
    <scope>NUCLEOTIDE SEQUENCE [LARGE SCALE GENOMIC DNA]</scope>
    <source>
        <strain evidence="3 4">YMB-R21</strain>
    </source>
</reference>
<protein>
    <submittedName>
        <fullName evidence="3">IS4 family transposase</fullName>
    </submittedName>
</protein>
<evidence type="ECO:0000313" key="3">
    <source>
        <dbReference type="EMBL" id="MBV5095113.1"/>
    </source>
</evidence>
<dbReference type="GO" id="GO:0004803">
    <property type="term" value="F:transposase activity"/>
    <property type="evidence" value="ECO:0007669"/>
    <property type="project" value="InterPro"/>
</dbReference>
<dbReference type="NCBIfam" id="NF033591">
    <property type="entry name" value="transpos_IS4_2"/>
    <property type="match status" value="1"/>
</dbReference>
<dbReference type="InterPro" id="IPR012337">
    <property type="entry name" value="RNaseH-like_sf"/>
</dbReference>
<proteinExistence type="predicted"/>
<feature type="transmembrane region" description="Helical" evidence="1">
    <location>
        <begin position="324"/>
        <end position="343"/>
    </location>
</feature>
<organism evidence="3 4">
    <name type="scientific">Tenebrionicola larvae</name>
    <dbReference type="NCBI Taxonomy" id="2815733"/>
    <lineage>
        <taxon>Bacteria</taxon>
        <taxon>Pseudomonadati</taxon>
        <taxon>Pseudomonadota</taxon>
        <taxon>Gammaproteobacteria</taxon>
        <taxon>Enterobacterales</taxon>
        <taxon>Enterobacteriaceae</taxon>
        <taxon>Tenebrionibacter/Tenebrionicola group</taxon>
        <taxon>Tenebrionicola</taxon>
    </lineage>
</organism>
<evidence type="ECO:0000313" key="4">
    <source>
        <dbReference type="Proteomes" id="UP000746420"/>
    </source>
</evidence>
<keyword evidence="1" id="KW-1133">Transmembrane helix</keyword>
<dbReference type="InterPro" id="IPR002559">
    <property type="entry name" value="Transposase_11"/>
</dbReference>
<comment type="caution">
    <text evidence="3">The sequence shown here is derived from an EMBL/GenBank/DDBJ whole genome shotgun (WGS) entry which is preliminary data.</text>
</comment>
<feature type="domain" description="Transposase IS4-like" evidence="2">
    <location>
        <begin position="95"/>
        <end position="330"/>
    </location>
</feature>
<keyword evidence="1" id="KW-0472">Membrane</keyword>
<dbReference type="GO" id="GO:0003677">
    <property type="term" value="F:DNA binding"/>
    <property type="evidence" value="ECO:0007669"/>
    <property type="project" value="InterPro"/>
</dbReference>
<evidence type="ECO:0000259" key="2">
    <source>
        <dbReference type="Pfam" id="PF01609"/>
    </source>
</evidence>
<evidence type="ECO:0000256" key="1">
    <source>
        <dbReference type="SAM" id="Phobius"/>
    </source>
</evidence>
<dbReference type="Proteomes" id="UP000746420">
    <property type="component" value="Unassembled WGS sequence"/>
</dbReference>
<keyword evidence="4" id="KW-1185">Reference proteome</keyword>
<dbReference type="EMBL" id="JAGFEW010000008">
    <property type="protein sequence ID" value="MBV5095113.1"/>
    <property type="molecule type" value="Genomic_DNA"/>
</dbReference>
<dbReference type="RefSeq" id="WP_249938813.1">
    <property type="nucleotide sequence ID" value="NZ_JAGFEW010000008.1"/>
</dbReference>
<name>A0A949Q4Q9_9ENTR</name>
<accession>A0A949Q4Q9</accession>
<dbReference type="SUPFAM" id="SSF53098">
    <property type="entry name" value="Ribonuclease H-like"/>
    <property type="match status" value="1"/>
</dbReference>
<dbReference type="PANTHER" id="PTHR35404">
    <property type="entry name" value="TRANSPOSASE OF TN10"/>
    <property type="match status" value="1"/>
</dbReference>
<dbReference type="GO" id="GO:0006313">
    <property type="term" value="P:DNA transposition"/>
    <property type="evidence" value="ECO:0007669"/>
    <property type="project" value="InterPro"/>
</dbReference>
<dbReference type="InterPro" id="IPR047658">
    <property type="entry name" value="IS4-like_transpos"/>
</dbReference>
<dbReference type="Pfam" id="PF01609">
    <property type="entry name" value="DDE_Tnp_1"/>
    <property type="match status" value="1"/>
</dbReference>
<dbReference type="AlphaFoldDB" id="A0A949Q4Q9"/>
<dbReference type="PANTHER" id="PTHR35404:SF8">
    <property type="entry name" value="TRANSPOSASE OF TN10"/>
    <property type="match status" value="1"/>
</dbReference>